<dbReference type="PANTHER" id="PTHR43221">
    <property type="entry name" value="PROTEASE HTPX"/>
    <property type="match status" value="1"/>
</dbReference>
<dbReference type="Pfam" id="PF01435">
    <property type="entry name" value="Peptidase_M48"/>
    <property type="match status" value="1"/>
</dbReference>
<dbReference type="EC" id="3.4.24.-" evidence="12"/>
<evidence type="ECO:0000256" key="12">
    <source>
        <dbReference type="HAMAP-Rule" id="MF_00188"/>
    </source>
</evidence>
<comment type="similarity">
    <text evidence="2 12">Belongs to the peptidase M48B family.</text>
</comment>
<feature type="binding site" evidence="12">
    <location>
        <position position="142"/>
    </location>
    <ligand>
        <name>Zn(2+)</name>
        <dbReference type="ChEBI" id="CHEBI:29105"/>
        <note>catalytic</note>
    </ligand>
</feature>
<evidence type="ECO:0000256" key="2">
    <source>
        <dbReference type="ARBA" id="ARBA00009779"/>
    </source>
</evidence>
<evidence type="ECO:0000313" key="15">
    <source>
        <dbReference type="Proteomes" id="UP000176355"/>
    </source>
</evidence>
<feature type="domain" description="Peptidase M48" evidence="13">
    <location>
        <begin position="77"/>
        <end position="295"/>
    </location>
</feature>
<evidence type="ECO:0000256" key="6">
    <source>
        <dbReference type="ARBA" id="ARBA00022723"/>
    </source>
</evidence>
<dbReference type="Proteomes" id="UP000176355">
    <property type="component" value="Unassembled WGS sequence"/>
</dbReference>
<keyword evidence="10 12" id="KW-0482">Metalloprotease</keyword>
<keyword evidence="7 12" id="KW-0378">Hydrolase</keyword>
<dbReference type="STRING" id="1802333.A3G03_02705"/>
<evidence type="ECO:0000256" key="10">
    <source>
        <dbReference type="ARBA" id="ARBA00023049"/>
    </source>
</evidence>
<dbReference type="GO" id="GO:0008270">
    <property type="term" value="F:zinc ion binding"/>
    <property type="evidence" value="ECO:0007669"/>
    <property type="project" value="UniProtKB-UniRule"/>
</dbReference>
<feature type="binding site" evidence="12">
    <location>
        <position position="222"/>
    </location>
    <ligand>
        <name>Zn(2+)</name>
        <dbReference type="ChEBI" id="CHEBI:29105"/>
        <note>catalytic</note>
    </ligand>
</feature>
<keyword evidence="9 12" id="KW-1133">Transmembrane helix</keyword>
<evidence type="ECO:0000256" key="11">
    <source>
        <dbReference type="ARBA" id="ARBA00023136"/>
    </source>
</evidence>
<feature type="transmembrane region" description="Helical" evidence="12">
    <location>
        <begin position="15"/>
        <end position="35"/>
    </location>
</feature>
<dbReference type="GO" id="GO:0004222">
    <property type="term" value="F:metalloendopeptidase activity"/>
    <property type="evidence" value="ECO:0007669"/>
    <property type="project" value="UniProtKB-UniRule"/>
</dbReference>
<feature type="binding site" evidence="12">
    <location>
        <position position="146"/>
    </location>
    <ligand>
        <name>Zn(2+)</name>
        <dbReference type="ChEBI" id="CHEBI:29105"/>
        <note>catalytic</note>
    </ligand>
</feature>
<keyword evidence="8 12" id="KW-0862">Zinc</keyword>
<evidence type="ECO:0000256" key="7">
    <source>
        <dbReference type="ARBA" id="ARBA00022801"/>
    </source>
</evidence>
<dbReference type="HAMAP" id="MF_00188">
    <property type="entry name" value="Pept_M48_protease_HtpX"/>
    <property type="match status" value="1"/>
</dbReference>
<organism evidence="14 15">
    <name type="scientific">Candidatus Taylorbacteria bacterium RIFCSPLOWO2_12_FULL_44_15c</name>
    <dbReference type="NCBI Taxonomy" id="1802333"/>
    <lineage>
        <taxon>Bacteria</taxon>
        <taxon>Candidatus Tayloriibacteriota</taxon>
    </lineage>
</organism>
<dbReference type="GO" id="GO:0005886">
    <property type="term" value="C:plasma membrane"/>
    <property type="evidence" value="ECO:0007669"/>
    <property type="project" value="UniProtKB-SubCell"/>
</dbReference>
<comment type="cofactor">
    <cofactor evidence="12">
        <name>Zn(2+)</name>
        <dbReference type="ChEBI" id="CHEBI:29105"/>
    </cofactor>
    <text evidence="12">Binds 1 zinc ion per subunit.</text>
</comment>
<protein>
    <recommendedName>
        <fullName evidence="12">Protease HtpX homolog</fullName>
        <ecNumber evidence="12">3.4.24.-</ecNumber>
    </recommendedName>
</protein>
<feature type="transmembrane region" description="Helical" evidence="12">
    <location>
        <begin position="41"/>
        <end position="59"/>
    </location>
</feature>
<comment type="caution">
    <text evidence="14">The sequence shown here is derived from an EMBL/GenBank/DDBJ whole genome shotgun (WGS) entry which is preliminary data.</text>
</comment>
<keyword evidence="4 12" id="KW-0645">Protease</keyword>
<dbReference type="InterPro" id="IPR001915">
    <property type="entry name" value="Peptidase_M48"/>
</dbReference>
<dbReference type="GO" id="GO:0006508">
    <property type="term" value="P:proteolysis"/>
    <property type="evidence" value="ECO:0007669"/>
    <property type="project" value="UniProtKB-KW"/>
</dbReference>
<dbReference type="InterPro" id="IPR050083">
    <property type="entry name" value="HtpX_protease"/>
</dbReference>
<dbReference type="PANTHER" id="PTHR43221:SF1">
    <property type="entry name" value="PROTEASE HTPX"/>
    <property type="match status" value="1"/>
</dbReference>
<proteinExistence type="inferred from homology"/>
<accession>A0A1G2P5F7</accession>
<reference evidence="14 15" key="1">
    <citation type="journal article" date="2016" name="Nat. Commun.">
        <title>Thousands of microbial genomes shed light on interconnected biogeochemical processes in an aquifer system.</title>
        <authorList>
            <person name="Anantharaman K."/>
            <person name="Brown C.T."/>
            <person name="Hug L.A."/>
            <person name="Sharon I."/>
            <person name="Castelle C.J."/>
            <person name="Probst A.J."/>
            <person name="Thomas B.C."/>
            <person name="Singh A."/>
            <person name="Wilkins M.J."/>
            <person name="Karaoz U."/>
            <person name="Brodie E.L."/>
            <person name="Williams K.H."/>
            <person name="Hubbard S.S."/>
            <person name="Banfield J.F."/>
        </authorList>
    </citation>
    <scope>NUCLEOTIDE SEQUENCE [LARGE SCALE GENOMIC DNA]</scope>
</reference>
<evidence type="ECO:0000256" key="8">
    <source>
        <dbReference type="ARBA" id="ARBA00022833"/>
    </source>
</evidence>
<keyword evidence="11 12" id="KW-0472">Membrane</keyword>
<keyword evidence="3 12" id="KW-1003">Cell membrane</keyword>
<keyword evidence="5 12" id="KW-0812">Transmembrane</keyword>
<keyword evidence="6 12" id="KW-0479">Metal-binding</keyword>
<dbReference type="InterPro" id="IPR022919">
    <property type="entry name" value="Pept_M48_protease_HtpX"/>
</dbReference>
<dbReference type="CDD" id="cd07340">
    <property type="entry name" value="M48B_Htpx_like"/>
    <property type="match status" value="1"/>
</dbReference>
<feature type="active site" evidence="12">
    <location>
        <position position="143"/>
    </location>
</feature>
<name>A0A1G2P5F7_9BACT</name>
<comment type="subcellular location">
    <subcellularLocation>
        <location evidence="1 12">Cell membrane</location>
        <topology evidence="1 12">Multi-pass membrane protein</topology>
    </subcellularLocation>
</comment>
<gene>
    <name evidence="12" type="primary">htpX</name>
    <name evidence="14" type="ORF">A3G03_02705</name>
</gene>
<evidence type="ECO:0000256" key="5">
    <source>
        <dbReference type="ARBA" id="ARBA00022692"/>
    </source>
</evidence>
<dbReference type="Gene3D" id="3.30.2010.10">
    <property type="entry name" value="Metalloproteases ('zincins'), catalytic domain"/>
    <property type="match status" value="1"/>
</dbReference>
<evidence type="ECO:0000313" key="14">
    <source>
        <dbReference type="EMBL" id="OHA43564.1"/>
    </source>
</evidence>
<evidence type="ECO:0000256" key="3">
    <source>
        <dbReference type="ARBA" id="ARBA00022475"/>
    </source>
</evidence>
<evidence type="ECO:0000259" key="13">
    <source>
        <dbReference type="Pfam" id="PF01435"/>
    </source>
</evidence>
<dbReference type="EMBL" id="MHSL01000022">
    <property type="protein sequence ID" value="OHA43564.1"/>
    <property type="molecule type" value="Genomic_DNA"/>
</dbReference>
<evidence type="ECO:0000256" key="1">
    <source>
        <dbReference type="ARBA" id="ARBA00004651"/>
    </source>
</evidence>
<feature type="transmembrane region" description="Helical" evidence="12">
    <location>
        <begin position="152"/>
        <end position="173"/>
    </location>
</feature>
<dbReference type="AlphaFoldDB" id="A0A1G2P5F7"/>
<sequence length="297" mass="32653">MTLYTHQSSNIRKTWLLMAVFFGVIVAIGWFLSYYYNDPGILYFAVLFSIFSNVGSYWFSDKIVLKLTRARQASETEFHDLHNIVENLAITAGLPKPRIFVIEDQAPNAFATGRNKERAVVAVTTGLLGMLDRTELEGVIAHELSHIGNRDILLQTIVVVLVGFLTLLSDFFVRARLFGGHSDSGGKGGQFQSIIMIVGIALMVLSPIIATLIQLAISRKREFLADASGALLTRYPEGLANALRKISGYSAPMKVASNATAHLFIANPFGAKALRGLPKLFMTHPPMEERIKALVGN</sequence>
<evidence type="ECO:0000256" key="9">
    <source>
        <dbReference type="ARBA" id="ARBA00022989"/>
    </source>
</evidence>
<evidence type="ECO:0000256" key="4">
    <source>
        <dbReference type="ARBA" id="ARBA00022670"/>
    </source>
</evidence>
<feature type="transmembrane region" description="Helical" evidence="12">
    <location>
        <begin position="193"/>
        <end position="217"/>
    </location>
</feature>